<gene>
    <name evidence="14" type="ORF">TorRG33x02_290600</name>
</gene>
<dbReference type="PANTHER" id="PTHR12321:SF98">
    <property type="entry name" value="PHD FINGER PROTEIN ALFIN-LIKE 5"/>
    <property type="match status" value="1"/>
</dbReference>
<dbReference type="InterPro" id="IPR013083">
    <property type="entry name" value="Znf_RING/FYVE/PHD"/>
</dbReference>
<keyword evidence="15" id="KW-1185">Reference proteome</keyword>
<dbReference type="Gene3D" id="3.30.40.10">
    <property type="entry name" value="Zinc/RING finger domain, C3HC4 (zinc finger)"/>
    <property type="match status" value="1"/>
</dbReference>
<dbReference type="SMART" id="SM00249">
    <property type="entry name" value="PHD"/>
    <property type="match status" value="1"/>
</dbReference>
<dbReference type="GO" id="GO:0003712">
    <property type="term" value="F:transcription coregulator activity"/>
    <property type="evidence" value="ECO:0007669"/>
    <property type="project" value="TreeGrafter"/>
</dbReference>
<dbReference type="GO" id="GO:0006325">
    <property type="term" value="P:chromatin organization"/>
    <property type="evidence" value="ECO:0007669"/>
    <property type="project" value="UniProtKB-UniRule"/>
</dbReference>
<dbReference type="InterPro" id="IPR021998">
    <property type="entry name" value="Alfin_N"/>
</dbReference>
<keyword evidence="7 11" id="KW-0805">Transcription regulation</keyword>
<evidence type="ECO:0000256" key="5">
    <source>
        <dbReference type="ARBA" id="ARBA00022833"/>
    </source>
</evidence>
<dbReference type="InterPro" id="IPR001965">
    <property type="entry name" value="Znf_PHD"/>
</dbReference>
<evidence type="ECO:0000256" key="1">
    <source>
        <dbReference type="ARBA" id="ARBA00004123"/>
    </source>
</evidence>
<evidence type="ECO:0000256" key="11">
    <source>
        <dbReference type="RuleBase" id="RU369089"/>
    </source>
</evidence>
<dbReference type="Proteomes" id="UP000237000">
    <property type="component" value="Unassembled WGS sequence"/>
</dbReference>
<name>A0A2P5CC99_TREOI</name>
<comment type="similarity">
    <text evidence="2 11">Belongs to the Alfin family.</text>
</comment>
<proteinExistence type="inferred from homology"/>
<evidence type="ECO:0000256" key="2">
    <source>
        <dbReference type="ARBA" id="ARBA00010445"/>
    </source>
</evidence>
<dbReference type="Pfam" id="PF12165">
    <property type="entry name" value="Alfin"/>
    <property type="match status" value="1"/>
</dbReference>
<keyword evidence="6 11" id="KW-0156">Chromatin regulator</keyword>
<keyword evidence="9 11" id="KW-0539">Nucleus</keyword>
<evidence type="ECO:0000259" key="13">
    <source>
        <dbReference type="PROSITE" id="PS50016"/>
    </source>
</evidence>
<dbReference type="SUPFAM" id="SSF57903">
    <property type="entry name" value="FYVE/PHD zinc finger"/>
    <property type="match status" value="1"/>
</dbReference>
<dbReference type="OrthoDB" id="436852at2759"/>
<keyword evidence="3 11" id="KW-0479">Metal-binding</keyword>
<keyword evidence="8 11" id="KW-0804">Transcription</keyword>
<accession>A0A2P5CC99</accession>
<dbReference type="PROSITE" id="PS01359">
    <property type="entry name" value="ZF_PHD_1"/>
    <property type="match status" value="1"/>
</dbReference>
<dbReference type="InParanoid" id="A0A2P5CC99"/>
<comment type="function">
    <text evidence="11">Histone-binding component that specifically recognizes H3 tails trimethylated on 'Lys-4' (H3K4me3), which mark transcription start sites of virtually all active genes.</text>
</comment>
<evidence type="ECO:0000256" key="3">
    <source>
        <dbReference type="ARBA" id="ARBA00022723"/>
    </source>
</evidence>
<dbReference type="InterPro" id="IPR019787">
    <property type="entry name" value="Znf_PHD-finger"/>
</dbReference>
<dbReference type="GO" id="GO:0000976">
    <property type="term" value="F:transcription cis-regulatory region binding"/>
    <property type="evidence" value="ECO:0007669"/>
    <property type="project" value="TreeGrafter"/>
</dbReference>
<dbReference type="Pfam" id="PF00628">
    <property type="entry name" value="PHD"/>
    <property type="match status" value="1"/>
</dbReference>
<dbReference type="GO" id="GO:0008270">
    <property type="term" value="F:zinc ion binding"/>
    <property type="evidence" value="ECO:0007669"/>
    <property type="project" value="UniProtKB-KW"/>
</dbReference>
<keyword evidence="4 10" id="KW-0863">Zinc-finger</keyword>
<evidence type="ECO:0000256" key="12">
    <source>
        <dbReference type="SAM" id="MobiDB-lite"/>
    </source>
</evidence>
<sequence length="246" mass="27596">MKQRRRTRGQPFSVEEVFENFRAPRAGIIKALTTEEESLCLSGLPSGDWQVAPPADDVPSQLPEPAIGINFSRDGKADWSHTVAARSDSWLLAIAFFMGCGFHFDEDQRYIVIIVNFVILGFGTRERLFSMINDLPTIYEIVTSPAKKQLEENSTASNDNTSNKFKPSSKEQGSELGKHVRGKTNKDGEQTVCGACRKEYASGDFWVCCHICQTWYHGVCVNITPVKAQHINRYKCPVCSSKRAWP</sequence>
<keyword evidence="5 11" id="KW-0862">Zinc</keyword>
<dbReference type="FunFam" id="3.30.40.10:FF:000306">
    <property type="entry name" value="PHD finger alfin-like protein"/>
    <property type="match status" value="1"/>
</dbReference>
<dbReference type="GO" id="GO:0005634">
    <property type="term" value="C:nucleus"/>
    <property type="evidence" value="ECO:0007669"/>
    <property type="project" value="UniProtKB-SubCell"/>
</dbReference>
<dbReference type="PANTHER" id="PTHR12321">
    <property type="entry name" value="CPG BINDING PROTEIN"/>
    <property type="match status" value="1"/>
</dbReference>
<dbReference type="GO" id="GO:0006355">
    <property type="term" value="P:regulation of DNA-templated transcription"/>
    <property type="evidence" value="ECO:0007669"/>
    <property type="project" value="UniProtKB-UniRule"/>
</dbReference>
<dbReference type="PROSITE" id="PS50016">
    <property type="entry name" value="ZF_PHD_2"/>
    <property type="match status" value="1"/>
</dbReference>
<evidence type="ECO:0000256" key="8">
    <source>
        <dbReference type="ARBA" id="ARBA00023163"/>
    </source>
</evidence>
<reference evidence="15" key="1">
    <citation type="submission" date="2016-06" db="EMBL/GenBank/DDBJ databases">
        <title>Parallel loss of symbiosis genes in relatives of nitrogen-fixing non-legume Parasponia.</title>
        <authorList>
            <person name="Van Velzen R."/>
            <person name="Holmer R."/>
            <person name="Bu F."/>
            <person name="Rutten L."/>
            <person name="Van Zeijl A."/>
            <person name="Liu W."/>
            <person name="Santuari L."/>
            <person name="Cao Q."/>
            <person name="Sharma T."/>
            <person name="Shen D."/>
            <person name="Roswanjaya Y."/>
            <person name="Wardhani T."/>
            <person name="Kalhor M.S."/>
            <person name="Jansen J."/>
            <person name="Van den Hoogen J."/>
            <person name="Gungor B."/>
            <person name="Hartog M."/>
            <person name="Hontelez J."/>
            <person name="Verver J."/>
            <person name="Yang W.-C."/>
            <person name="Schijlen E."/>
            <person name="Repin R."/>
            <person name="Schilthuizen M."/>
            <person name="Schranz E."/>
            <person name="Heidstra R."/>
            <person name="Miyata K."/>
            <person name="Fedorova E."/>
            <person name="Kohlen W."/>
            <person name="Bisseling T."/>
            <person name="Smit S."/>
            <person name="Geurts R."/>
        </authorList>
    </citation>
    <scope>NUCLEOTIDE SEQUENCE [LARGE SCALE GENOMIC DNA]</scope>
    <source>
        <strain evidence="15">cv. RG33-2</strain>
    </source>
</reference>
<dbReference type="EMBL" id="JXTC01000383">
    <property type="protein sequence ID" value="PON58683.1"/>
    <property type="molecule type" value="Genomic_DNA"/>
</dbReference>
<evidence type="ECO:0000313" key="15">
    <source>
        <dbReference type="Proteomes" id="UP000237000"/>
    </source>
</evidence>
<feature type="region of interest" description="Disordered" evidence="12">
    <location>
        <begin position="150"/>
        <end position="187"/>
    </location>
</feature>
<comment type="subunit">
    <text evidence="11">Interacts with H3K4me3 and to a lesser extent with H3K4me2.</text>
</comment>
<feature type="domain" description="PHD-type" evidence="13">
    <location>
        <begin position="190"/>
        <end position="242"/>
    </location>
</feature>
<dbReference type="AlphaFoldDB" id="A0A2P5CC99"/>
<comment type="domain">
    <text evidence="11">The PHD-type zinc finger mediates the binding to H3K4me3.</text>
</comment>
<dbReference type="GO" id="GO:0042393">
    <property type="term" value="F:histone binding"/>
    <property type="evidence" value="ECO:0007669"/>
    <property type="project" value="UniProtKB-UniRule"/>
</dbReference>
<feature type="compositionally biased region" description="Polar residues" evidence="12">
    <location>
        <begin position="152"/>
        <end position="166"/>
    </location>
</feature>
<evidence type="ECO:0000256" key="4">
    <source>
        <dbReference type="ARBA" id="ARBA00022771"/>
    </source>
</evidence>
<evidence type="ECO:0000256" key="6">
    <source>
        <dbReference type="ARBA" id="ARBA00022853"/>
    </source>
</evidence>
<protein>
    <recommendedName>
        <fullName evidence="11">PHD finger protein ALFIN-LIKE</fullName>
    </recommendedName>
</protein>
<dbReference type="InterPro" id="IPR019786">
    <property type="entry name" value="Zinc_finger_PHD-type_CS"/>
</dbReference>
<dbReference type="InterPro" id="IPR045104">
    <property type="entry name" value="Alfin"/>
</dbReference>
<evidence type="ECO:0000256" key="10">
    <source>
        <dbReference type="PROSITE-ProRule" id="PRU00146"/>
    </source>
</evidence>
<evidence type="ECO:0000256" key="7">
    <source>
        <dbReference type="ARBA" id="ARBA00023015"/>
    </source>
</evidence>
<comment type="caution">
    <text evidence="14">The sequence shown here is derived from an EMBL/GenBank/DDBJ whole genome shotgun (WGS) entry which is preliminary data.</text>
</comment>
<dbReference type="InterPro" id="IPR011011">
    <property type="entry name" value="Znf_FYVE_PHD"/>
</dbReference>
<evidence type="ECO:0000256" key="9">
    <source>
        <dbReference type="ARBA" id="ARBA00023242"/>
    </source>
</evidence>
<evidence type="ECO:0000313" key="14">
    <source>
        <dbReference type="EMBL" id="PON58683.1"/>
    </source>
</evidence>
<feature type="compositionally biased region" description="Basic and acidic residues" evidence="12">
    <location>
        <begin position="168"/>
        <end position="187"/>
    </location>
</feature>
<organism evidence="14 15">
    <name type="scientific">Trema orientale</name>
    <name type="common">Charcoal tree</name>
    <name type="synonym">Celtis orientalis</name>
    <dbReference type="NCBI Taxonomy" id="63057"/>
    <lineage>
        <taxon>Eukaryota</taxon>
        <taxon>Viridiplantae</taxon>
        <taxon>Streptophyta</taxon>
        <taxon>Embryophyta</taxon>
        <taxon>Tracheophyta</taxon>
        <taxon>Spermatophyta</taxon>
        <taxon>Magnoliopsida</taxon>
        <taxon>eudicotyledons</taxon>
        <taxon>Gunneridae</taxon>
        <taxon>Pentapetalae</taxon>
        <taxon>rosids</taxon>
        <taxon>fabids</taxon>
        <taxon>Rosales</taxon>
        <taxon>Cannabaceae</taxon>
        <taxon>Trema</taxon>
    </lineage>
</organism>
<dbReference type="STRING" id="63057.A0A2P5CC99"/>
<comment type="subcellular location">
    <subcellularLocation>
        <location evidence="1 11">Nucleus</location>
    </subcellularLocation>
</comment>